<protein>
    <recommendedName>
        <fullName evidence="2 8">Shikimate dehydrogenase (NADP(+))</fullName>
        <shortName evidence="8">SDH</shortName>
        <ecNumber evidence="2 8">1.1.1.25</ecNumber>
    </recommendedName>
</protein>
<evidence type="ECO:0000313" key="11">
    <source>
        <dbReference type="Proteomes" id="UP000753724"/>
    </source>
</evidence>
<dbReference type="InterPro" id="IPR036291">
    <property type="entry name" value="NAD(P)-bd_dom_sf"/>
</dbReference>
<keyword evidence="11" id="KW-1185">Reference proteome</keyword>
<dbReference type="Pfam" id="PF08501">
    <property type="entry name" value="Shikimate_dh_N"/>
    <property type="match status" value="1"/>
</dbReference>
<evidence type="ECO:0000256" key="6">
    <source>
        <dbReference type="ARBA" id="ARBA00023141"/>
    </source>
</evidence>
<comment type="similarity">
    <text evidence="8">Belongs to the shikimate dehydrogenase family.</text>
</comment>
<evidence type="ECO:0000313" key="10">
    <source>
        <dbReference type="EMBL" id="NBC37977.1"/>
    </source>
</evidence>
<proteinExistence type="inferred from homology"/>
<sequence length="296" mass="30501">MTTPDVSDTLAQSSTQPYAEVIGDPIAQSKSPAIHGYWLRGLGIAGDYGRAHVRGADLQAYIATRRADANWRGCNVTMPHKLAVMPYLDHIDPLAAKVGAVNTVVRGANGRLTGYNTDVPGFMEPLLPMLASPTPPRRALVLGAGGAARAVVLGLIQAGLKVTLAARDVAKAQAMLDDLAPGDPLLAADMARFARPGGGAFDLVVNASPLGMVGNPPLAFDISHVAPGGVVYDIVTAPLETPLLQAARASGRVAIDGLSMLIGQADVAFVHFFGAQPPRGGADDALRAILTGAAPQ</sequence>
<dbReference type="PANTHER" id="PTHR21089:SF1">
    <property type="entry name" value="BIFUNCTIONAL 3-DEHYDROQUINATE DEHYDRATASE_SHIKIMATE DEHYDROGENASE, CHLOROPLASTIC"/>
    <property type="match status" value="1"/>
</dbReference>
<comment type="caution">
    <text evidence="8">Lacks conserved residue(s) required for the propagation of feature annotation.</text>
</comment>
<feature type="binding site" evidence="8">
    <location>
        <begin position="143"/>
        <end position="147"/>
    </location>
    <ligand>
        <name>NADP(+)</name>
        <dbReference type="ChEBI" id="CHEBI:58349"/>
    </ligand>
</feature>
<dbReference type="RefSeq" id="WP_161720549.1">
    <property type="nucleotide sequence ID" value="NZ_JAAAPO010000007.1"/>
</dbReference>
<evidence type="ECO:0000256" key="2">
    <source>
        <dbReference type="ARBA" id="ARBA00012962"/>
    </source>
</evidence>
<dbReference type="NCBIfam" id="TIGR00507">
    <property type="entry name" value="aroE"/>
    <property type="match status" value="1"/>
</dbReference>
<evidence type="ECO:0000256" key="8">
    <source>
        <dbReference type="HAMAP-Rule" id="MF_00222"/>
    </source>
</evidence>
<dbReference type="HAMAP" id="MF_00222">
    <property type="entry name" value="Shikimate_DH_AroE"/>
    <property type="match status" value="1"/>
</dbReference>
<organism evidence="10 11">
    <name type="scientific">Novosphingobium ovatum</name>
    <dbReference type="NCBI Taxonomy" id="1908523"/>
    <lineage>
        <taxon>Bacteria</taxon>
        <taxon>Pseudomonadati</taxon>
        <taxon>Pseudomonadota</taxon>
        <taxon>Alphaproteobacteria</taxon>
        <taxon>Sphingomonadales</taxon>
        <taxon>Sphingomonadaceae</taxon>
        <taxon>Novosphingobium</taxon>
    </lineage>
</organism>
<keyword evidence="4 8" id="KW-0521">NADP</keyword>
<feature type="binding site" evidence="8">
    <location>
        <position position="264"/>
    </location>
    <ligand>
        <name>shikimate</name>
        <dbReference type="ChEBI" id="CHEBI:36208"/>
    </ligand>
</feature>
<evidence type="ECO:0000256" key="7">
    <source>
        <dbReference type="ARBA" id="ARBA00049442"/>
    </source>
</evidence>
<dbReference type="InterPro" id="IPR011342">
    <property type="entry name" value="Shikimate_DH"/>
</dbReference>
<reference evidence="11" key="1">
    <citation type="submission" date="2020-01" db="EMBL/GenBank/DDBJ databases">
        <title>Sphingomonas sp. strain CSW-10.</title>
        <authorList>
            <person name="Chen W.-M."/>
        </authorList>
    </citation>
    <scope>NUCLEOTIDE SEQUENCE [LARGE SCALE GENOMIC DNA]</scope>
    <source>
        <strain evidence="11">FSY-8</strain>
    </source>
</reference>
<dbReference type="Gene3D" id="3.40.50.10860">
    <property type="entry name" value="Leucine Dehydrogenase, chain A, domain 1"/>
    <property type="match status" value="1"/>
</dbReference>
<feature type="binding site" evidence="8">
    <location>
        <position position="77"/>
    </location>
    <ligand>
        <name>shikimate</name>
        <dbReference type="ChEBI" id="CHEBI:36208"/>
    </ligand>
</feature>
<comment type="caution">
    <text evidence="10">The sequence shown here is derived from an EMBL/GenBank/DDBJ whole genome shotgun (WGS) entry which is preliminary data.</text>
</comment>
<dbReference type="Gene3D" id="3.40.50.720">
    <property type="entry name" value="NAD(P)-binding Rossmann-like Domain"/>
    <property type="match status" value="1"/>
</dbReference>
<evidence type="ECO:0000256" key="3">
    <source>
        <dbReference type="ARBA" id="ARBA00022605"/>
    </source>
</evidence>
<dbReference type="EMBL" id="JAAAPO010000007">
    <property type="protein sequence ID" value="NBC37977.1"/>
    <property type="molecule type" value="Genomic_DNA"/>
</dbReference>
<keyword evidence="3 8" id="KW-0028">Amino-acid biosynthesis</keyword>
<feature type="binding site" evidence="8">
    <location>
        <position position="257"/>
    </location>
    <ligand>
        <name>NADP(+)</name>
        <dbReference type="ChEBI" id="CHEBI:58349"/>
    </ligand>
</feature>
<feature type="binding site" evidence="8">
    <location>
        <position position="234"/>
    </location>
    <ligand>
        <name>NADP(+)</name>
        <dbReference type="ChEBI" id="CHEBI:58349"/>
    </ligand>
</feature>
<dbReference type="CDD" id="cd01065">
    <property type="entry name" value="NAD_bind_Shikimate_DH"/>
    <property type="match status" value="1"/>
</dbReference>
<evidence type="ECO:0000259" key="9">
    <source>
        <dbReference type="Pfam" id="PF08501"/>
    </source>
</evidence>
<feature type="binding site" evidence="8">
    <location>
        <position position="102"/>
    </location>
    <ligand>
        <name>shikimate</name>
        <dbReference type="ChEBI" id="CHEBI:36208"/>
    </ligand>
</feature>
<feature type="binding site" evidence="8">
    <location>
        <position position="118"/>
    </location>
    <ligand>
        <name>shikimate</name>
        <dbReference type="ChEBI" id="CHEBI:36208"/>
    </ligand>
</feature>
<evidence type="ECO:0000256" key="4">
    <source>
        <dbReference type="ARBA" id="ARBA00022857"/>
    </source>
</evidence>
<comment type="function">
    <text evidence="8">Involved in the biosynthesis of the chorismate, which leads to the biosynthesis of aromatic amino acids. Catalyzes the reversible NADPH linked reduction of 3-dehydroshikimate (DHSA) to yield shikimate (SA).</text>
</comment>
<name>A0ABW9XHE1_9SPHN</name>
<comment type="subunit">
    <text evidence="8">Homodimer.</text>
</comment>
<keyword evidence="6 8" id="KW-0057">Aromatic amino acid biosynthesis</keyword>
<comment type="catalytic activity">
    <reaction evidence="7 8">
        <text>shikimate + NADP(+) = 3-dehydroshikimate + NADPH + H(+)</text>
        <dbReference type="Rhea" id="RHEA:17737"/>
        <dbReference type="ChEBI" id="CHEBI:15378"/>
        <dbReference type="ChEBI" id="CHEBI:16630"/>
        <dbReference type="ChEBI" id="CHEBI:36208"/>
        <dbReference type="ChEBI" id="CHEBI:57783"/>
        <dbReference type="ChEBI" id="CHEBI:58349"/>
        <dbReference type="EC" id="1.1.1.25"/>
    </reaction>
</comment>
<gene>
    <name evidence="8 10" type="primary">aroE</name>
    <name evidence="10" type="ORF">GTZ99_15585</name>
</gene>
<dbReference type="InterPro" id="IPR022893">
    <property type="entry name" value="Shikimate_DH_fam"/>
</dbReference>
<evidence type="ECO:0000256" key="1">
    <source>
        <dbReference type="ARBA" id="ARBA00004871"/>
    </source>
</evidence>
<feature type="active site" description="Proton acceptor" evidence="8">
    <location>
        <position position="81"/>
    </location>
</feature>
<dbReference type="SUPFAM" id="SSF53223">
    <property type="entry name" value="Aminoacid dehydrogenase-like, N-terminal domain"/>
    <property type="match status" value="1"/>
</dbReference>
<dbReference type="GO" id="GO:0004764">
    <property type="term" value="F:shikimate 3-dehydrogenase (NADP+) activity"/>
    <property type="evidence" value="ECO:0007669"/>
    <property type="project" value="UniProtKB-EC"/>
</dbReference>
<dbReference type="InterPro" id="IPR046346">
    <property type="entry name" value="Aminoacid_DH-like_N_sf"/>
</dbReference>
<dbReference type="Proteomes" id="UP000753724">
    <property type="component" value="Unassembled WGS sequence"/>
</dbReference>
<dbReference type="EC" id="1.1.1.25" evidence="2 8"/>
<comment type="pathway">
    <text evidence="1 8">Metabolic intermediate biosynthesis; chorismate biosynthesis; chorismate from D-erythrose 4-phosphate and phosphoenolpyruvate: step 4/7.</text>
</comment>
<dbReference type="InterPro" id="IPR013708">
    <property type="entry name" value="Shikimate_DH-bd_N"/>
</dbReference>
<dbReference type="PANTHER" id="PTHR21089">
    <property type="entry name" value="SHIKIMATE DEHYDROGENASE"/>
    <property type="match status" value="1"/>
</dbReference>
<evidence type="ECO:0000256" key="5">
    <source>
        <dbReference type="ARBA" id="ARBA00023002"/>
    </source>
</evidence>
<accession>A0ABW9XHE1</accession>
<feature type="binding site" evidence="8">
    <location>
        <begin position="29"/>
        <end position="31"/>
    </location>
    <ligand>
        <name>shikimate</name>
        <dbReference type="ChEBI" id="CHEBI:36208"/>
    </ligand>
</feature>
<dbReference type="SUPFAM" id="SSF51735">
    <property type="entry name" value="NAD(P)-binding Rossmann-fold domains"/>
    <property type="match status" value="1"/>
</dbReference>
<keyword evidence="5 8" id="KW-0560">Oxidoreductase</keyword>
<feature type="domain" description="Shikimate dehydrogenase substrate binding N-terminal" evidence="9">
    <location>
        <begin position="21"/>
        <end position="104"/>
    </location>
</feature>